<evidence type="ECO:0000313" key="2">
    <source>
        <dbReference type="EMBL" id="CAP23430.2"/>
    </source>
</evidence>
<proteinExistence type="predicted"/>
<evidence type="ECO:0000256" key="1">
    <source>
        <dbReference type="SAM" id="Phobius"/>
    </source>
</evidence>
<dbReference type="KEGG" id="cbr:CBG_03237"/>
<keyword evidence="1" id="KW-0812">Transmembrane</keyword>
<sequence length="335" mass="38337">MQTMHFNLGRCLSIIHFLCGFFILLTGVGSNYLSHDPLSMSFAFIYVLMSLICCVTTRNYDPICLRMCLVFSLLMAIASGYLVYQHAIQTTQVCLRKCVRTEDYFHTQLTIIFLNCVISMVYSILCLRNSPKNQAYDRVKVEPEELPKLNKTITYCGNLIRISVEMGDELSENSKSQISSSMENIQRKLILLEIEKNEKSSFDDVITGAESDNGWESIKDNTEDSINSNWQMTEEITSVSSPTLQEYSDGPQSFYELDALNHKPVDNTFRTTRVPSQYQLDALSEMFIFDLPQHIALQRMNNSCQAEAYNVIDQDAENRNGTPYFINSEYVSEML</sequence>
<feature type="transmembrane region" description="Helical" evidence="1">
    <location>
        <begin position="63"/>
        <end position="84"/>
    </location>
</feature>
<dbReference type="AlphaFoldDB" id="A8WSH1"/>
<dbReference type="GeneID" id="8573394"/>
<accession>A8WSH1</accession>
<keyword evidence="1" id="KW-0472">Membrane</keyword>
<evidence type="ECO:0000313" key="3">
    <source>
        <dbReference type="Proteomes" id="UP000008549"/>
    </source>
</evidence>
<dbReference type="eggNOG" id="ENOG502THN9">
    <property type="taxonomic scope" value="Eukaryota"/>
</dbReference>
<feature type="transmembrane region" description="Helical" evidence="1">
    <location>
        <begin position="104"/>
        <end position="125"/>
    </location>
</feature>
<name>A8WSH1_CAEBR</name>
<dbReference type="Proteomes" id="UP000008549">
    <property type="component" value="Unassembled WGS sequence"/>
</dbReference>
<keyword evidence="1" id="KW-1133">Transmembrane helix</keyword>
<keyword evidence="3" id="KW-1185">Reference proteome</keyword>
<feature type="transmembrane region" description="Helical" evidence="1">
    <location>
        <begin position="12"/>
        <end position="32"/>
    </location>
</feature>
<evidence type="ECO:0000313" key="4">
    <source>
        <dbReference type="WormBase" id="CBG03237"/>
    </source>
</evidence>
<reference evidence="2 3" key="1">
    <citation type="journal article" date="2003" name="PLoS Biol.">
        <title>The genome sequence of Caenorhabditis briggsae: a platform for comparative genomics.</title>
        <authorList>
            <person name="Stein L.D."/>
            <person name="Bao Z."/>
            <person name="Blasiar D."/>
            <person name="Blumenthal T."/>
            <person name="Brent M.R."/>
            <person name="Chen N."/>
            <person name="Chinwalla A."/>
            <person name="Clarke L."/>
            <person name="Clee C."/>
            <person name="Coghlan A."/>
            <person name="Coulson A."/>
            <person name="D'Eustachio P."/>
            <person name="Fitch D.H."/>
            <person name="Fulton L.A."/>
            <person name="Fulton R.E."/>
            <person name="Griffiths-Jones S."/>
            <person name="Harris T.W."/>
            <person name="Hillier L.W."/>
            <person name="Kamath R."/>
            <person name="Kuwabara P.E."/>
            <person name="Mardis E.R."/>
            <person name="Marra M.A."/>
            <person name="Miner T.L."/>
            <person name="Minx P."/>
            <person name="Mullikin J.C."/>
            <person name="Plumb R.W."/>
            <person name="Rogers J."/>
            <person name="Schein J.E."/>
            <person name="Sohrmann M."/>
            <person name="Spieth J."/>
            <person name="Stajich J.E."/>
            <person name="Wei C."/>
            <person name="Willey D."/>
            <person name="Wilson R.K."/>
            <person name="Durbin R."/>
            <person name="Waterston R.H."/>
        </authorList>
    </citation>
    <scope>NUCLEOTIDE SEQUENCE [LARGE SCALE GENOMIC DNA]</scope>
    <source>
        <strain evidence="2 3">AF16</strain>
    </source>
</reference>
<reference evidence="2 3" key="2">
    <citation type="journal article" date="2011" name="PLoS Genet.">
        <title>Caenorhabditis briggsae recombinant inbred line genotypes reveal inter-strain incompatibility and the evolution of recombination.</title>
        <authorList>
            <person name="Ross J.A."/>
            <person name="Koboldt D.C."/>
            <person name="Staisch J.E."/>
            <person name="Chamberlin H.M."/>
            <person name="Gupta B.P."/>
            <person name="Miller R.D."/>
            <person name="Baird S.E."/>
            <person name="Haag E.S."/>
        </authorList>
    </citation>
    <scope>NUCLEOTIDE SEQUENCE [LARGE SCALE GENOMIC DNA]</scope>
    <source>
        <strain evidence="2 3">AF16</strain>
    </source>
</reference>
<dbReference type="WormBase" id="CBG03237">
    <property type="protein sequence ID" value="CBP47453"/>
    <property type="gene ID" value="WBGene00026139"/>
</dbReference>
<dbReference type="InParanoid" id="A8WSH1"/>
<gene>
    <name evidence="2 4" type="ORF">CBG03237</name>
    <name evidence="2" type="ORF">CBG_03237</name>
</gene>
<dbReference type="HOGENOM" id="CLU_829563_0_0_1"/>
<organism evidence="2 3">
    <name type="scientific">Caenorhabditis briggsae</name>
    <dbReference type="NCBI Taxonomy" id="6238"/>
    <lineage>
        <taxon>Eukaryota</taxon>
        <taxon>Metazoa</taxon>
        <taxon>Ecdysozoa</taxon>
        <taxon>Nematoda</taxon>
        <taxon>Chromadorea</taxon>
        <taxon>Rhabditida</taxon>
        <taxon>Rhabditina</taxon>
        <taxon>Rhabditomorpha</taxon>
        <taxon>Rhabditoidea</taxon>
        <taxon>Rhabditidae</taxon>
        <taxon>Peloderinae</taxon>
        <taxon>Caenorhabditis</taxon>
    </lineage>
</organism>
<dbReference type="RefSeq" id="XP_002631395.2">
    <property type="nucleotide sequence ID" value="XM_002631349.2"/>
</dbReference>
<dbReference type="CTD" id="8573394"/>
<feature type="transmembrane region" description="Helical" evidence="1">
    <location>
        <begin position="38"/>
        <end position="56"/>
    </location>
</feature>
<dbReference type="EMBL" id="HE601438">
    <property type="protein sequence ID" value="CAP23430.2"/>
    <property type="molecule type" value="Genomic_DNA"/>
</dbReference>
<protein>
    <submittedName>
        <fullName evidence="2">Protein CBG03237</fullName>
    </submittedName>
</protein>